<dbReference type="RefSeq" id="WP_380023332.1">
    <property type="nucleotide sequence ID" value="NZ_JBHSHC010000001.1"/>
</dbReference>
<name>A0ABV9PU56_9BACL</name>
<protein>
    <submittedName>
        <fullName evidence="1">Uncharacterized protein</fullName>
    </submittedName>
</protein>
<evidence type="ECO:0000313" key="1">
    <source>
        <dbReference type="EMBL" id="MFC4765791.1"/>
    </source>
</evidence>
<dbReference type="Proteomes" id="UP001596002">
    <property type="component" value="Unassembled WGS sequence"/>
</dbReference>
<evidence type="ECO:0000313" key="2">
    <source>
        <dbReference type="Proteomes" id="UP001596002"/>
    </source>
</evidence>
<reference evidence="2" key="1">
    <citation type="journal article" date="2019" name="Int. J. Syst. Evol. Microbiol.">
        <title>The Global Catalogue of Microorganisms (GCM) 10K type strain sequencing project: providing services to taxonomists for standard genome sequencing and annotation.</title>
        <authorList>
            <consortium name="The Broad Institute Genomics Platform"/>
            <consortium name="The Broad Institute Genome Sequencing Center for Infectious Disease"/>
            <person name="Wu L."/>
            <person name="Ma J."/>
        </authorList>
    </citation>
    <scope>NUCLEOTIDE SEQUENCE [LARGE SCALE GENOMIC DNA]</scope>
    <source>
        <strain evidence="2">WYCCWR 12678</strain>
    </source>
</reference>
<accession>A0ABV9PU56</accession>
<organism evidence="1 2">
    <name type="scientific">Effusibacillus consociatus</name>
    <dbReference type="NCBI Taxonomy" id="1117041"/>
    <lineage>
        <taxon>Bacteria</taxon>
        <taxon>Bacillati</taxon>
        <taxon>Bacillota</taxon>
        <taxon>Bacilli</taxon>
        <taxon>Bacillales</taxon>
        <taxon>Alicyclobacillaceae</taxon>
        <taxon>Effusibacillus</taxon>
    </lineage>
</organism>
<dbReference type="EMBL" id="JBHSHC010000001">
    <property type="protein sequence ID" value="MFC4765791.1"/>
    <property type="molecule type" value="Genomic_DNA"/>
</dbReference>
<comment type="caution">
    <text evidence="1">The sequence shown here is derived from an EMBL/GenBank/DDBJ whole genome shotgun (WGS) entry which is preliminary data.</text>
</comment>
<proteinExistence type="predicted"/>
<sequence>MLIRMHKTIYQRMKGDLSRPHPHAWERVGYVFIRPTQGTVLEATDYVPVPDEFYVRDSSVGAHVDHRAIALAMKRADHGNEGVLQVHEHGGKGIPQFSPVDYESHPVYLRSFQNANPRVTHGFLLLSENSMVARVWRPGVRQAFEIYSYKITGHGFFDWLKEKIGGVGRRFGNE</sequence>
<gene>
    <name evidence="1" type="ORF">ACFO8Q_00010</name>
</gene>
<keyword evidence="2" id="KW-1185">Reference proteome</keyword>